<proteinExistence type="predicted"/>
<organism evidence="2 3">
    <name type="scientific">Leptidea sinapis</name>
    <dbReference type="NCBI Taxonomy" id="189913"/>
    <lineage>
        <taxon>Eukaryota</taxon>
        <taxon>Metazoa</taxon>
        <taxon>Ecdysozoa</taxon>
        <taxon>Arthropoda</taxon>
        <taxon>Hexapoda</taxon>
        <taxon>Insecta</taxon>
        <taxon>Pterygota</taxon>
        <taxon>Neoptera</taxon>
        <taxon>Endopterygota</taxon>
        <taxon>Lepidoptera</taxon>
        <taxon>Glossata</taxon>
        <taxon>Ditrysia</taxon>
        <taxon>Papilionoidea</taxon>
        <taxon>Pieridae</taxon>
        <taxon>Dismorphiinae</taxon>
        <taxon>Leptidea</taxon>
    </lineage>
</organism>
<name>A0A5E4R563_9NEOP</name>
<feature type="region of interest" description="Disordered" evidence="1">
    <location>
        <begin position="1"/>
        <end position="25"/>
    </location>
</feature>
<accession>A0A5E4R563</accession>
<dbReference type="Proteomes" id="UP000324832">
    <property type="component" value="Unassembled WGS sequence"/>
</dbReference>
<gene>
    <name evidence="2" type="ORF">LSINAPIS_LOCUS14160</name>
</gene>
<keyword evidence="3" id="KW-1185">Reference proteome</keyword>
<evidence type="ECO:0000313" key="2">
    <source>
        <dbReference type="EMBL" id="VVD04398.1"/>
    </source>
</evidence>
<dbReference type="AlphaFoldDB" id="A0A5E4R563"/>
<sequence length="69" mass="7054">MGYHLFSKSEKVSGGDHLTSGDPNANLPFYSDTKENAVIKLTASDWGGGSWCTSCGVAAPACASSSPDA</sequence>
<reference evidence="2 3" key="1">
    <citation type="submission" date="2017-07" db="EMBL/GenBank/DDBJ databases">
        <authorList>
            <person name="Talla V."/>
            <person name="Backstrom N."/>
        </authorList>
    </citation>
    <scope>NUCLEOTIDE SEQUENCE [LARGE SCALE GENOMIC DNA]</scope>
</reference>
<evidence type="ECO:0000256" key="1">
    <source>
        <dbReference type="SAM" id="MobiDB-lite"/>
    </source>
</evidence>
<evidence type="ECO:0000313" key="3">
    <source>
        <dbReference type="Proteomes" id="UP000324832"/>
    </source>
</evidence>
<protein>
    <submittedName>
        <fullName evidence="2">Uncharacterized protein</fullName>
    </submittedName>
</protein>
<dbReference type="EMBL" id="FZQP02006859">
    <property type="protein sequence ID" value="VVD04398.1"/>
    <property type="molecule type" value="Genomic_DNA"/>
</dbReference>